<protein>
    <submittedName>
        <fullName evidence="7">2,4-dienoyl-CoA reductase</fullName>
    </submittedName>
</protein>
<feature type="domain" description="NADH:flavin oxidoreductase/NADH oxidase N-terminal" evidence="6">
    <location>
        <begin position="3"/>
        <end position="340"/>
    </location>
</feature>
<reference evidence="8" key="1">
    <citation type="submission" date="2016-09" db="EMBL/GenBank/DDBJ databases">
        <authorList>
            <person name="Varghese N."/>
            <person name="Submissions S."/>
        </authorList>
    </citation>
    <scope>NUCLEOTIDE SEQUENCE [LARGE SCALE GENOMIC DNA]</scope>
    <source>
        <strain evidence="8">TNe-862</strain>
    </source>
</reference>
<proteinExistence type="predicted"/>
<dbReference type="InterPro" id="IPR044152">
    <property type="entry name" value="YqjM-like"/>
</dbReference>
<dbReference type="GO" id="GO:0010181">
    <property type="term" value="F:FMN binding"/>
    <property type="evidence" value="ECO:0007669"/>
    <property type="project" value="InterPro"/>
</dbReference>
<dbReference type="SUPFAM" id="SSF51395">
    <property type="entry name" value="FMN-linked oxidoreductases"/>
    <property type="match status" value="1"/>
</dbReference>
<name>A0A1G6U3D8_9BURK</name>
<evidence type="ECO:0000313" key="8">
    <source>
        <dbReference type="Proteomes" id="UP000198908"/>
    </source>
</evidence>
<dbReference type="EMBL" id="FMYQ01000018">
    <property type="protein sequence ID" value="SDD35848.1"/>
    <property type="molecule type" value="Genomic_DNA"/>
</dbReference>
<evidence type="ECO:0000313" key="7">
    <source>
        <dbReference type="EMBL" id="SDD35848.1"/>
    </source>
</evidence>
<dbReference type="Proteomes" id="UP000198908">
    <property type="component" value="Unassembled WGS sequence"/>
</dbReference>
<comment type="cofactor">
    <cofactor evidence="1">
        <name>FMN</name>
        <dbReference type="ChEBI" id="CHEBI:58210"/>
    </cofactor>
</comment>
<dbReference type="CDD" id="cd02932">
    <property type="entry name" value="OYE_YqiM_FMN"/>
    <property type="match status" value="1"/>
</dbReference>
<dbReference type="STRING" id="416944.SAMN05421548_11860"/>
<evidence type="ECO:0000259" key="6">
    <source>
        <dbReference type="Pfam" id="PF00724"/>
    </source>
</evidence>
<dbReference type="RefSeq" id="WP_091999851.1">
    <property type="nucleotide sequence ID" value="NZ_FMYQ01000018.1"/>
</dbReference>
<gene>
    <name evidence="7" type="ORF">SAMN05421548_11860</name>
</gene>
<keyword evidence="5" id="KW-0560">Oxidoreductase</keyword>
<accession>A0A1G6U3D8</accession>
<dbReference type="Pfam" id="PF00724">
    <property type="entry name" value="Oxidored_FMN"/>
    <property type="match status" value="1"/>
</dbReference>
<evidence type="ECO:0000256" key="4">
    <source>
        <dbReference type="ARBA" id="ARBA00022857"/>
    </source>
</evidence>
<evidence type="ECO:0000256" key="3">
    <source>
        <dbReference type="ARBA" id="ARBA00022643"/>
    </source>
</evidence>
<dbReference type="PANTHER" id="PTHR43303:SF4">
    <property type="entry name" value="NADPH DEHYDROGENASE C23G7.10C-RELATED"/>
    <property type="match status" value="1"/>
</dbReference>
<dbReference type="OrthoDB" id="8985337at2"/>
<dbReference type="GO" id="GO:0003959">
    <property type="term" value="F:NADPH dehydrogenase activity"/>
    <property type="evidence" value="ECO:0007669"/>
    <property type="project" value="InterPro"/>
</dbReference>
<dbReference type="Gene3D" id="3.20.20.70">
    <property type="entry name" value="Aldolase class I"/>
    <property type="match status" value="1"/>
</dbReference>
<evidence type="ECO:0000256" key="1">
    <source>
        <dbReference type="ARBA" id="ARBA00001917"/>
    </source>
</evidence>
<evidence type="ECO:0000256" key="2">
    <source>
        <dbReference type="ARBA" id="ARBA00022630"/>
    </source>
</evidence>
<sequence length="370" mass="40046">MSKLFTPLELRGVTLANRIVVSPMCQYSAVRGEATDWHMIHLGHLALSGAAMLCIEATAVEPDGRITPGDLGLWDDVTEAALEPVIAAIRRHSPIRIAMQISHAGRKASSHVPWEGGQLIPVAEGGWLPHAPSALAHKDDEPPPLALDVAGLNRVRAAFVATARRAARLGIDALEVHAAHGYLLHQFLSPIANQRSDEYGGSLENRMRFPLEVFDAVRAEFPADRPVGVRVSATDWVDGGWTPDDTVAFANALKARGADWIDVSSGGVSPLQKIPLEPGYQVPFARKVKAETGMTTIAVGLITDALQANQIIEDGEADMIAMARAMLYDPRWPWHAAAQLGASVSAPPQYWRSQPRELKKLFGETTLGQR</sequence>
<dbReference type="InterPro" id="IPR001155">
    <property type="entry name" value="OxRdtase_FMN_N"/>
</dbReference>
<dbReference type="InterPro" id="IPR013785">
    <property type="entry name" value="Aldolase_TIM"/>
</dbReference>
<keyword evidence="3" id="KW-0288">FMN</keyword>
<keyword evidence="2" id="KW-0285">Flavoprotein</keyword>
<organism evidence="7 8">
    <name type="scientific">Paraburkholderia lycopersici</name>
    <dbReference type="NCBI Taxonomy" id="416944"/>
    <lineage>
        <taxon>Bacteria</taxon>
        <taxon>Pseudomonadati</taxon>
        <taxon>Pseudomonadota</taxon>
        <taxon>Betaproteobacteria</taxon>
        <taxon>Burkholderiales</taxon>
        <taxon>Burkholderiaceae</taxon>
        <taxon>Paraburkholderia</taxon>
    </lineage>
</organism>
<dbReference type="AlphaFoldDB" id="A0A1G6U3D8"/>
<dbReference type="GO" id="GO:0050661">
    <property type="term" value="F:NADP binding"/>
    <property type="evidence" value="ECO:0007669"/>
    <property type="project" value="InterPro"/>
</dbReference>
<keyword evidence="8" id="KW-1185">Reference proteome</keyword>
<dbReference type="PANTHER" id="PTHR43303">
    <property type="entry name" value="NADPH DEHYDROGENASE C23G7.10C-RELATED"/>
    <property type="match status" value="1"/>
</dbReference>
<keyword evidence="4" id="KW-0521">NADP</keyword>
<evidence type="ECO:0000256" key="5">
    <source>
        <dbReference type="ARBA" id="ARBA00023002"/>
    </source>
</evidence>